<evidence type="ECO:0000313" key="2">
    <source>
        <dbReference type="EMBL" id="CAI2371709.1"/>
    </source>
</evidence>
<dbReference type="Proteomes" id="UP001295684">
    <property type="component" value="Unassembled WGS sequence"/>
</dbReference>
<protein>
    <submittedName>
        <fullName evidence="2">Uncharacterized protein</fullName>
    </submittedName>
</protein>
<accession>A0AAD1XD01</accession>
<dbReference type="EMBL" id="CAMPGE010012957">
    <property type="protein sequence ID" value="CAI2371709.1"/>
    <property type="molecule type" value="Genomic_DNA"/>
</dbReference>
<name>A0AAD1XD01_EUPCR</name>
<evidence type="ECO:0000256" key="1">
    <source>
        <dbReference type="SAM" id="Phobius"/>
    </source>
</evidence>
<feature type="transmembrane region" description="Helical" evidence="1">
    <location>
        <begin position="194"/>
        <end position="211"/>
    </location>
</feature>
<feature type="transmembrane region" description="Helical" evidence="1">
    <location>
        <begin position="163"/>
        <end position="187"/>
    </location>
</feature>
<reference evidence="2" key="1">
    <citation type="submission" date="2023-07" db="EMBL/GenBank/DDBJ databases">
        <authorList>
            <consortium name="AG Swart"/>
            <person name="Singh M."/>
            <person name="Singh A."/>
            <person name="Seah K."/>
            <person name="Emmerich C."/>
        </authorList>
    </citation>
    <scope>NUCLEOTIDE SEQUENCE</scope>
    <source>
        <strain evidence="2">DP1</strain>
    </source>
</reference>
<evidence type="ECO:0000313" key="3">
    <source>
        <dbReference type="Proteomes" id="UP001295684"/>
    </source>
</evidence>
<keyword evidence="3" id="KW-1185">Reference proteome</keyword>
<organism evidence="2 3">
    <name type="scientific">Euplotes crassus</name>
    <dbReference type="NCBI Taxonomy" id="5936"/>
    <lineage>
        <taxon>Eukaryota</taxon>
        <taxon>Sar</taxon>
        <taxon>Alveolata</taxon>
        <taxon>Ciliophora</taxon>
        <taxon>Intramacronucleata</taxon>
        <taxon>Spirotrichea</taxon>
        <taxon>Hypotrichia</taxon>
        <taxon>Euplotida</taxon>
        <taxon>Euplotidae</taxon>
        <taxon>Moneuplotes</taxon>
    </lineage>
</organism>
<feature type="transmembrane region" description="Helical" evidence="1">
    <location>
        <begin position="134"/>
        <end position="157"/>
    </location>
</feature>
<feature type="transmembrane region" description="Helical" evidence="1">
    <location>
        <begin position="223"/>
        <end position="250"/>
    </location>
</feature>
<dbReference type="AlphaFoldDB" id="A0AAD1XD01"/>
<keyword evidence="1" id="KW-0472">Membrane</keyword>
<sequence length="372" mass="42001">MEEKENTAGDLKELKRHLIQEEQLSSMSIEEKEEELLDADVDNSMYASPWQWIPLSILTAIIIATANVIVTSIAKFTYKIRVIQAPGSVLSCSILLTIVSIYDYISGRPNWFKRLYYEHPHHSLKNQSIRYPRVALTIGCVFVFPIQFYTFTMSYFYANKAGINNGVIMVIVTLKPIINAIAFRFLFYQKLGSFEVIGILFSTISIIIIGFSENSESEEHKGFYLLISMVLLFIAVFLEALIGIVAKYFLAFKDNKTNVSSFYSLFIGIIDSICVVIFIVLLNTGLDITWKEFFLAQLLSILYAIAQFTMAFSILKGKGGTASALIETIGVYQTIIEAVVYSRFPNAWQIIGMVIAFSGSILVILGYHFSRK</sequence>
<feature type="transmembrane region" description="Helical" evidence="1">
    <location>
        <begin position="52"/>
        <end position="73"/>
    </location>
</feature>
<feature type="transmembrane region" description="Helical" evidence="1">
    <location>
        <begin position="294"/>
        <end position="315"/>
    </location>
</feature>
<feature type="transmembrane region" description="Helical" evidence="1">
    <location>
        <begin position="347"/>
        <end position="369"/>
    </location>
</feature>
<feature type="transmembrane region" description="Helical" evidence="1">
    <location>
        <begin position="262"/>
        <end position="282"/>
    </location>
</feature>
<keyword evidence="1" id="KW-1133">Transmembrane helix</keyword>
<feature type="transmembrane region" description="Helical" evidence="1">
    <location>
        <begin position="85"/>
        <end position="105"/>
    </location>
</feature>
<keyword evidence="1" id="KW-0812">Transmembrane</keyword>
<comment type="caution">
    <text evidence="2">The sequence shown here is derived from an EMBL/GenBank/DDBJ whole genome shotgun (WGS) entry which is preliminary data.</text>
</comment>
<gene>
    <name evidence="2" type="ORF">ECRASSUSDP1_LOCUS13034</name>
</gene>
<proteinExistence type="predicted"/>